<evidence type="ECO:0000256" key="1">
    <source>
        <dbReference type="SAM" id="Phobius"/>
    </source>
</evidence>
<keyword evidence="1" id="KW-0812">Transmembrane</keyword>
<sequence length="59" mass="6503">MTDADLNLLLALLVIGVGIVCAIVIWVARRSERQLHDTGFGWKRFANEPSEHFPDGGPV</sequence>
<evidence type="ECO:0000313" key="3">
    <source>
        <dbReference type="Proteomes" id="UP001597299"/>
    </source>
</evidence>
<proteinExistence type="predicted"/>
<comment type="caution">
    <text evidence="2">The sequence shown here is derived from an EMBL/GenBank/DDBJ whole genome shotgun (WGS) entry which is preliminary data.</text>
</comment>
<reference evidence="3" key="1">
    <citation type="journal article" date="2019" name="Int. J. Syst. Evol. Microbiol.">
        <title>The Global Catalogue of Microorganisms (GCM) 10K type strain sequencing project: providing services to taxonomists for standard genome sequencing and annotation.</title>
        <authorList>
            <consortium name="The Broad Institute Genomics Platform"/>
            <consortium name="The Broad Institute Genome Sequencing Center for Infectious Disease"/>
            <person name="Wu L."/>
            <person name="Ma J."/>
        </authorList>
    </citation>
    <scope>NUCLEOTIDE SEQUENCE [LARGE SCALE GENOMIC DNA]</scope>
    <source>
        <strain evidence="3">CCM 7435</strain>
    </source>
</reference>
<keyword evidence="1" id="KW-1133">Transmembrane helix</keyword>
<dbReference type="EMBL" id="JBHUHD010000001">
    <property type="protein sequence ID" value="MFD2142363.1"/>
    <property type="molecule type" value="Genomic_DNA"/>
</dbReference>
<feature type="transmembrane region" description="Helical" evidence="1">
    <location>
        <begin position="6"/>
        <end position="28"/>
    </location>
</feature>
<accession>A0ABW4Z1Q4</accession>
<gene>
    <name evidence="2" type="ORF">ACFSNC_18305</name>
</gene>
<dbReference type="Proteomes" id="UP001597299">
    <property type="component" value="Unassembled WGS sequence"/>
</dbReference>
<dbReference type="RefSeq" id="WP_213354086.1">
    <property type="nucleotide sequence ID" value="NZ_JAHBGB010000037.1"/>
</dbReference>
<keyword evidence="3" id="KW-1185">Reference proteome</keyword>
<organism evidence="2 3">
    <name type="scientific">Ancylobacter oerskovii</name>
    <dbReference type="NCBI Taxonomy" id="459519"/>
    <lineage>
        <taxon>Bacteria</taxon>
        <taxon>Pseudomonadati</taxon>
        <taxon>Pseudomonadota</taxon>
        <taxon>Alphaproteobacteria</taxon>
        <taxon>Hyphomicrobiales</taxon>
        <taxon>Xanthobacteraceae</taxon>
        <taxon>Ancylobacter</taxon>
    </lineage>
</organism>
<evidence type="ECO:0000313" key="2">
    <source>
        <dbReference type="EMBL" id="MFD2142363.1"/>
    </source>
</evidence>
<keyword evidence="1" id="KW-0472">Membrane</keyword>
<protein>
    <submittedName>
        <fullName evidence="2">Uncharacterized protein</fullName>
    </submittedName>
</protein>
<name>A0ABW4Z1Q4_9HYPH</name>